<evidence type="ECO:0000313" key="2">
    <source>
        <dbReference type="EMBL" id="RPD58295.1"/>
    </source>
</evidence>
<evidence type="ECO:0000256" key="1">
    <source>
        <dbReference type="SAM" id="MobiDB-lite"/>
    </source>
</evidence>
<name>A0A5C2S3T9_9APHY</name>
<keyword evidence="3" id="KW-1185">Reference proteome</keyword>
<proteinExistence type="predicted"/>
<dbReference type="Proteomes" id="UP000313359">
    <property type="component" value="Unassembled WGS sequence"/>
</dbReference>
<gene>
    <name evidence="2" type="ORF">L227DRAFT_577321</name>
</gene>
<accession>A0A5C2S3T9</accession>
<feature type="region of interest" description="Disordered" evidence="1">
    <location>
        <begin position="1"/>
        <end position="34"/>
    </location>
</feature>
<dbReference type="EMBL" id="ML122276">
    <property type="protein sequence ID" value="RPD58295.1"/>
    <property type="molecule type" value="Genomic_DNA"/>
</dbReference>
<dbReference type="AlphaFoldDB" id="A0A5C2S3T9"/>
<reference evidence="2" key="1">
    <citation type="journal article" date="2018" name="Genome Biol. Evol.">
        <title>Genomics and development of Lentinus tigrinus, a white-rot wood-decaying mushroom with dimorphic fruiting bodies.</title>
        <authorList>
            <person name="Wu B."/>
            <person name="Xu Z."/>
            <person name="Knudson A."/>
            <person name="Carlson A."/>
            <person name="Chen N."/>
            <person name="Kovaka S."/>
            <person name="LaButti K."/>
            <person name="Lipzen A."/>
            <person name="Pennachio C."/>
            <person name="Riley R."/>
            <person name="Schakwitz W."/>
            <person name="Umezawa K."/>
            <person name="Ohm R.A."/>
            <person name="Grigoriev I.V."/>
            <person name="Nagy L.G."/>
            <person name="Gibbons J."/>
            <person name="Hibbett D."/>
        </authorList>
    </citation>
    <scope>NUCLEOTIDE SEQUENCE [LARGE SCALE GENOMIC DNA]</scope>
    <source>
        <strain evidence="2">ALCF2SS1-6</strain>
    </source>
</reference>
<feature type="compositionally biased region" description="Low complexity" evidence="1">
    <location>
        <begin position="1"/>
        <end position="16"/>
    </location>
</feature>
<dbReference type="OrthoDB" id="2800028at2759"/>
<protein>
    <submittedName>
        <fullName evidence="2">Uncharacterized protein</fullName>
    </submittedName>
</protein>
<sequence>MSFPLAPSSSSSHPSSGATQGRRTQPQAGTRPPTFCKMDEYILDVCPSYTPLTRKEVEDCLREEGATDETMQSHLDGYNRLADAKMGVPGSVRVIGVKPRPDDTNVYTVPINGTDLAIRMWEGGMDFYSQFCLDFFDTRQRIAVNCPQGFSIHPAASSMPDVSNMRGVTVMPNVFSMPGAVMPGASYMPGTFSTPGTFSMRGALPSWEKAFGMNNIPPGHEKWSVPAGSHLSVVKDGRALVTFAVPLTQGQRNMMAGVVQPTLGYGR</sequence>
<evidence type="ECO:0000313" key="3">
    <source>
        <dbReference type="Proteomes" id="UP000313359"/>
    </source>
</evidence>
<feature type="compositionally biased region" description="Polar residues" evidence="1">
    <location>
        <begin position="17"/>
        <end position="28"/>
    </location>
</feature>
<organism evidence="2 3">
    <name type="scientific">Lentinus tigrinus ALCF2SS1-6</name>
    <dbReference type="NCBI Taxonomy" id="1328759"/>
    <lineage>
        <taxon>Eukaryota</taxon>
        <taxon>Fungi</taxon>
        <taxon>Dikarya</taxon>
        <taxon>Basidiomycota</taxon>
        <taxon>Agaricomycotina</taxon>
        <taxon>Agaricomycetes</taxon>
        <taxon>Polyporales</taxon>
        <taxon>Polyporaceae</taxon>
        <taxon>Lentinus</taxon>
    </lineage>
</organism>